<feature type="compositionally biased region" description="Polar residues" evidence="1">
    <location>
        <begin position="86"/>
        <end position="102"/>
    </location>
</feature>
<keyword evidence="2" id="KW-0812">Transmembrane</keyword>
<comment type="caution">
    <text evidence="3">The sequence shown here is derived from an EMBL/GenBank/DDBJ whole genome shotgun (WGS) entry which is preliminary data.</text>
</comment>
<gene>
    <name evidence="3" type="ORF">DD666_00680</name>
</gene>
<feature type="transmembrane region" description="Helical" evidence="2">
    <location>
        <begin position="43"/>
        <end position="63"/>
    </location>
</feature>
<evidence type="ECO:0008006" key="5">
    <source>
        <dbReference type="Google" id="ProtNLM"/>
    </source>
</evidence>
<dbReference type="Proteomes" id="UP000264036">
    <property type="component" value="Unassembled WGS sequence"/>
</dbReference>
<dbReference type="AlphaFoldDB" id="A0A356LAG4"/>
<proteinExistence type="predicted"/>
<evidence type="ECO:0000256" key="2">
    <source>
        <dbReference type="SAM" id="Phobius"/>
    </source>
</evidence>
<organism evidence="3 4">
    <name type="scientific">Advenella kashmirensis</name>
    <dbReference type="NCBI Taxonomy" id="310575"/>
    <lineage>
        <taxon>Bacteria</taxon>
        <taxon>Pseudomonadati</taxon>
        <taxon>Pseudomonadota</taxon>
        <taxon>Betaproteobacteria</taxon>
        <taxon>Burkholderiales</taxon>
        <taxon>Alcaligenaceae</taxon>
    </lineage>
</organism>
<feature type="transmembrane region" description="Helical" evidence="2">
    <location>
        <begin position="123"/>
        <end position="141"/>
    </location>
</feature>
<protein>
    <recommendedName>
        <fullName evidence="5">Transmembrane protein</fullName>
    </recommendedName>
</protein>
<dbReference type="EMBL" id="DOEK01000003">
    <property type="protein sequence ID" value="HBP27914.1"/>
    <property type="molecule type" value="Genomic_DNA"/>
</dbReference>
<name>A0A356LAG4_9BURK</name>
<accession>A0A356LAG4</accession>
<sequence>MATIIALFGSVFVLWSLLAWFAGAVFCSTVATAKNLNPLMWFLGGLLFPVIALIAVAGMPAALTKEEKRRLSKQYERLEQDGPNLKSVSSKESASTPSTLTVDNRHEWPDGPPIKKDFSIPNWVFYVGIVILIFVVFGGVVSN</sequence>
<evidence type="ECO:0000313" key="3">
    <source>
        <dbReference type="EMBL" id="HBP27914.1"/>
    </source>
</evidence>
<keyword evidence="2" id="KW-0472">Membrane</keyword>
<feature type="region of interest" description="Disordered" evidence="1">
    <location>
        <begin position="80"/>
        <end position="108"/>
    </location>
</feature>
<evidence type="ECO:0000256" key="1">
    <source>
        <dbReference type="SAM" id="MobiDB-lite"/>
    </source>
</evidence>
<reference evidence="3 4" key="1">
    <citation type="journal article" date="2018" name="Nat. Biotechnol.">
        <title>A standardized bacterial taxonomy based on genome phylogeny substantially revises the tree of life.</title>
        <authorList>
            <person name="Parks D.H."/>
            <person name="Chuvochina M."/>
            <person name="Waite D.W."/>
            <person name="Rinke C."/>
            <person name="Skarshewski A."/>
            <person name="Chaumeil P.A."/>
            <person name="Hugenholtz P."/>
        </authorList>
    </citation>
    <scope>NUCLEOTIDE SEQUENCE [LARGE SCALE GENOMIC DNA]</scope>
    <source>
        <strain evidence="3">UBA10707</strain>
    </source>
</reference>
<evidence type="ECO:0000313" key="4">
    <source>
        <dbReference type="Proteomes" id="UP000264036"/>
    </source>
</evidence>
<keyword evidence="2" id="KW-1133">Transmembrane helix</keyword>